<dbReference type="GO" id="GO:0005634">
    <property type="term" value="C:nucleus"/>
    <property type="evidence" value="ECO:0007669"/>
    <property type="project" value="TreeGrafter"/>
</dbReference>
<feature type="region of interest" description="Disordered" evidence="2">
    <location>
        <begin position="1078"/>
        <end position="1127"/>
    </location>
</feature>
<feature type="compositionally biased region" description="Basic and acidic residues" evidence="2">
    <location>
        <begin position="332"/>
        <end position="356"/>
    </location>
</feature>
<feature type="region of interest" description="Disordered" evidence="2">
    <location>
        <begin position="1142"/>
        <end position="1167"/>
    </location>
</feature>
<feature type="compositionally biased region" description="Basic and acidic residues" evidence="2">
    <location>
        <begin position="303"/>
        <end position="321"/>
    </location>
</feature>
<feature type="region of interest" description="Disordered" evidence="2">
    <location>
        <begin position="721"/>
        <end position="827"/>
    </location>
</feature>
<sequence length="1279" mass="143073">MSVPKKLSLTSLGSPAPSKKDKTLAKALRFEINITEPSKDEFCQVSYEELVSNYLKKKRVQEKGVNGSGLDPFASDDEDQLKELAKKYELKYGNEAKSKKRRKHDFVDIGAGYDETDPFIDNTEAYDEFVPPNVSTVHGGFYVNCGNLEFKAVEFSESESESDDTSSESSGIESSSGESDSSEDEESSEKEKVEKNRKRLISTEGSGSSRPATPDAVNLAEKQKEKIEVKRKKVEEVKRVNGVSDKTSKLIRTDVEKSKPPEPPTSKSESDLTTSKTATDSVFDTIESVVKASVLKSGPTENGKIDLIKTPRPSPPEDHSPRAGKISTLKSDILKSKPKLGDIDKSDTSASAKKEVLTPVLKKGTLLKPVSDDSESENETSSSGGEEEEEEESETEESEGEESSPSIKKDVESCTAVLPENLPFELISVINALKEKAEEDPGTKSKFFTEEVNKILVRIELHSMQLRCQVRQNLYYYLTSFLPIKKGTLLKRLRNSLAHHIVERKNVLLGKLKTLVSEVLPDFLQRYGADLEDLEEDEKIVVFKSFISFSENIREQLGKIIFLKSHHFKIIKSRKDSPKEAIMLFLRNEVSLAFLPGFFCAEFLYDVTQQSHYNITSGRKLTAKERKIDHARLSATLIRPTKPPKVLSPIPKLVKKSKAAVSKKSVSSSKLTELSKESKVSNWDVSKKIEMKILAEKEEQVPEKRQTVSLKRARTDSVEISEHKRYAQDKPRITVSTVKIPENSRMKSSPSHRSESPNKAPQNSPQPAVASSIPPDNYRATVVSVENTSETARLPKIRSPKPKAVKQPKERHTEVINMEHKPAPKSTFKLHTEAEKALESILPLMSPTYGYASEVEQVSFQEEDINQCLDAVPEEKLAVKDIENYEPASSSEDETQVSEEQDQLDLSWVFNDLSEISQKAKDSERDFGDNKKLSQNNEEVQNNPSNAGKTTDYNKTSNPKVVVLPPNTNVKHDTGESIYDEKMNDIFGKMFELTESVIRDNKTQKCNNGQHDAKGHNSDKHKMQKEVHETIPSFSSKKHKALQYQKSESSEMYYSDPNQKAYLDFLKNHRSSYIPSELDVKPSINCPTHPSSLSISPRSKDRAINSRVVSDSSKKSGESNGFSVKPSDIPSYSAAQYFNQKDTDFHGGTRKDGRKSDSGSGSSHQRLFHDSLHGKLNQSGDMSHQLSCQPYASERPETALNFSRSSTVTSGLSAYTSVQSYNNSMSYQGEIQRSYPQGQHSSRDQVANDQHKLKMPTPYFDPHNLPSQAGSENYQSSCR</sequence>
<dbReference type="Pfam" id="PF08729">
    <property type="entry name" value="HUN"/>
    <property type="match status" value="1"/>
</dbReference>
<feature type="domain" description="Hpc2-related" evidence="3">
    <location>
        <begin position="99"/>
        <end position="149"/>
    </location>
</feature>
<proteinExistence type="predicted"/>
<feature type="compositionally biased region" description="Acidic residues" evidence="2">
    <location>
        <begin position="385"/>
        <end position="402"/>
    </location>
</feature>
<feature type="region of interest" description="Disordered" evidence="2">
    <location>
        <begin position="1"/>
        <end position="21"/>
    </location>
</feature>
<feature type="compositionally biased region" description="Low complexity" evidence="2">
    <location>
        <begin position="167"/>
        <end position="179"/>
    </location>
</feature>
<feature type="compositionally biased region" description="Basic and acidic residues" evidence="2">
    <location>
        <begin position="807"/>
        <end position="822"/>
    </location>
</feature>
<feature type="region of interest" description="Disordered" evidence="2">
    <location>
        <begin position="296"/>
        <end position="409"/>
    </location>
</feature>
<evidence type="ECO:0000313" key="6">
    <source>
        <dbReference type="Proteomes" id="UP001187531"/>
    </source>
</evidence>
<dbReference type="InterPro" id="IPR014840">
    <property type="entry name" value="HRD"/>
</dbReference>
<keyword evidence="6" id="KW-1185">Reference proteome</keyword>
<evidence type="ECO:0000256" key="1">
    <source>
        <dbReference type="ARBA" id="ARBA00022553"/>
    </source>
</evidence>
<comment type="caution">
    <text evidence="5">The sequence shown here is derived from an EMBL/GenBank/DDBJ whole genome shotgun (WGS) entry which is preliminary data.</text>
</comment>
<dbReference type="GO" id="GO:0006325">
    <property type="term" value="P:chromatin organization"/>
    <property type="evidence" value="ECO:0007669"/>
    <property type="project" value="TreeGrafter"/>
</dbReference>
<feature type="compositionally biased region" description="Basic and acidic residues" evidence="2">
    <location>
        <begin position="246"/>
        <end position="260"/>
    </location>
</feature>
<dbReference type="Pfam" id="PF14075">
    <property type="entry name" value="UBN_AB"/>
    <property type="match status" value="1"/>
</dbReference>
<dbReference type="PANTHER" id="PTHR21669">
    <property type="entry name" value="CAPZ-INTERACTING PROTEIN AND RELATED PROTEINS"/>
    <property type="match status" value="1"/>
</dbReference>
<evidence type="ECO:0000259" key="3">
    <source>
        <dbReference type="Pfam" id="PF08729"/>
    </source>
</evidence>
<feature type="region of interest" description="Disordered" evidence="2">
    <location>
        <begin position="154"/>
        <end position="280"/>
    </location>
</feature>
<feature type="compositionally biased region" description="Polar residues" evidence="2">
    <location>
        <begin position="1265"/>
        <end position="1279"/>
    </location>
</feature>
<evidence type="ECO:0008006" key="7">
    <source>
        <dbReference type="Google" id="ProtNLM"/>
    </source>
</evidence>
<feature type="compositionally biased region" description="Basic residues" evidence="2">
    <location>
        <begin position="795"/>
        <end position="806"/>
    </location>
</feature>
<feature type="compositionally biased region" description="Polar residues" evidence="2">
    <location>
        <begin position="271"/>
        <end position="280"/>
    </location>
</feature>
<dbReference type="PANTHER" id="PTHR21669:SF28">
    <property type="entry name" value="YEMANUCLEIN"/>
    <property type="match status" value="1"/>
</dbReference>
<feature type="compositionally biased region" description="Acidic residues" evidence="2">
    <location>
        <begin position="156"/>
        <end position="166"/>
    </location>
</feature>
<feature type="region of interest" description="Disordered" evidence="2">
    <location>
        <begin position="1229"/>
        <end position="1279"/>
    </location>
</feature>
<evidence type="ECO:0000259" key="4">
    <source>
        <dbReference type="Pfam" id="PF14075"/>
    </source>
</evidence>
<dbReference type="InterPro" id="IPR026947">
    <property type="entry name" value="UBN_middle_dom"/>
</dbReference>
<reference evidence="5" key="1">
    <citation type="submission" date="2023-07" db="EMBL/GenBank/DDBJ databases">
        <title>Chromosome-level genome assembly of Artemia franciscana.</title>
        <authorList>
            <person name="Jo E."/>
        </authorList>
    </citation>
    <scope>NUCLEOTIDE SEQUENCE</scope>
    <source>
        <tissue evidence="5">Whole body</tissue>
    </source>
</reference>
<protein>
    <recommendedName>
        <fullName evidence="7">Ubinuclein-1</fullName>
    </recommendedName>
</protein>
<gene>
    <name evidence="5" type="ORF">QYM36_009893</name>
</gene>
<keyword evidence="1" id="KW-0597">Phosphoprotein</keyword>
<evidence type="ECO:0000313" key="5">
    <source>
        <dbReference type="EMBL" id="KAK2715056.1"/>
    </source>
</evidence>
<feature type="compositionally biased region" description="Basic and acidic residues" evidence="2">
    <location>
        <begin position="919"/>
        <end position="932"/>
    </location>
</feature>
<feature type="compositionally biased region" description="Polar residues" evidence="2">
    <location>
        <begin position="933"/>
        <end position="959"/>
    </location>
</feature>
<dbReference type="Proteomes" id="UP001187531">
    <property type="component" value="Unassembled WGS sequence"/>
</dbReference>
<feature type="compositionally biased region" description="Basic and acidic residues" evidence="2">
    <location>
        <begin position="721"/>
        <end position="732"/>
    </location>
</feature>
<feature type="compositionally biased region" description="Basic and acidic residues" evidence="2">
    <location>
        <begin position="221"/>
        <end position="239"/>
    </location>
</feature>
<organism evidence="5 6">
    <name type="scientific">Artemia franciscana</name>
    <name type="common">Brine shrimp</name>
    <name type="synonym">Artemia sanfranciscana</name>
    <dbReference type="NCBI Taxonomy" id="6661"/>
    <lineage>
        <taxon>Eukaryota</taxon>
        <taxon>Metazoa</taxon>
        <taxon>Ecdysozoa</taxon>
        <taxon>Arthropoda</taxon>
        <taxon>Crustacea</taxon>
        <taxon>Branchiopoda</taxon>
        <taxon>Anostraca</taxon>
        <taxon>Artemiidae</taxon>
        <taxon>Artemia</taxon>
    </lineage>
</organism>
<dbReference type="EMBL" id="JAVRJZ010000012">
    <property type="protein sequence ID" value="KAK2715056.1"/>
    <property type="molecule type" value="Genomic_DNA"/>
</dbReference>
<feature type="compositionally biased region" description="Polar residues" evidence="2">
    <location>
        <begin position="1229"/>
        <end position="1248"/>
    </location>
</feature>
<evidence type="ECO:0000256" key="2">
    <source>
        <dbReference type="SAM" id="MobiDB-lite"/>
    </source>
</evidence>
<feature type="compositionally biased region" description="Polar residues" evidence="2">
    <location>
        <begin position="746"/>
        <end position="766"/>
    </location>
</feature>
<dbReference type="AlphaFoldDB" id="A0AA88HVQ8"/>
<feature type="domain" description="Ubinuclein middle" evidence="4">
    <location>
        <begin position="418"/>
        <end position="537"/>
    </location>
</feature>
<feature type="region of interest" description="Disordered" evidence="2">
    <location>
        <begin position="919"/>
        <end position="969"/>
    </location>
</feature>
<feature type="compositionally biased region" description="Polar residues" evidence="2">
    <location>
        <begin position="1085"/>
        <end position="1097"/>
    </location>
</feature>
<name>A0AA88HVQ8_ARTSF</name>
<accession>A0AA88HVQ8</accession>
<feature type="compositionally biased region" description="Basic and acidic residues" evidence="2">
    <location>
        <begin position="1142"/>
        <end position="1157"/>
    </location>
</feature>